<dbReference type="Pfam" id="PF00046">
    <property type="entry name" value="Homeodomain"/>
    <property type="match status" value="1"/>
</dbReference>
<dbReference type="PANTHER" id="PTHR46294:SF4">
    <property type="entry name" value="SEGMENTATION PROTEIN EVEN-SKIPPED"/>
    <property type="match status" value="1"/>
</dbReference>
<dbReference type="Proteomes" id="UP001497623">
    <property type="component" value="Unassembled WGS sequence"/>
</dbReference>
<evidence type="ECO:0000256" key="9">
    <source>
        <dbReference type="SAM" id="MobiDB-lite"/>
    </source>
</evidence>
<dbReference type="SUPFAM" id="SSF46689">
    <property type="entry name" value="Homeodomain-like"/>
    <property type="match status" value="1"/>
</dbReference>
<comment type="subcellular location">
    <subcellularLocation>
        <location evidence="1 7 8">Nucleus</location>
    </subcellularLocation>
</comment>
<dbReference type="InterPro" id="IPR009057">
    <property type="entry name" value="Homeodomain-like_sf"/>
</dbReference>
<dbReference type="GO" id="GO:0000981">
    <property type="term" value="F:DNA-binding transcription factor activity, RNA polymerase II-specific"/>
    <property type="evidence" value="ECO:0007669"/>
    <property type="project" value="InterPro"/>
</dbReference>
<dbReference type="PROSITE" id="PS00027">
    <property type="entry name" value="HOMEOBOX_1"/>
    <property type="match status" value="1"/>
</dbReference>
<dbReference type="PANTHER" id="PTHR46294">
    <property type="entry name" value="SEGMENTATION PROTEIN EVEN-SKIPPED"/>
    <property type="match status" value="1"/>
</dbReference>
<evidence type="ECO:0000313" key="12">
    <source>
        <dbReference type="Proteomes" id="UP001497623"/>
    </source>
</evidence>
<dbReference type="EMBL" id="CAXKWB010014567">
    <property type="protein sequence ID" value="CAL4111057.1"/>
    <property type="molecule type" value="Genomic_DNA"/>
</dbReference>
<feature type="DNA-binding region" description="Homeobox" evidence="7">
    <location>
        <begin position="9"/>
        <end position="68"/>
    </location>
</feature>
<keyword evidence="5 7" id="KW-0539">Nucleus</keyword>
<keyword evidence="3 7" id="KW-0238">DNA-binding</keyword>
<feature type="domain" description="Homeobox" evidence="10">
    <location>
        <begin position="7"/>
        <end position="67"/>
    </location>
</feature>
<evidence type="ECO:0000313" key="11">
    <source>
        <dbReference type="EMBL" id="CAL4111057.1"/>
    </source>
</evidence>
<dbReference type="GO" id="GO:0005634">
    <property type="term" value="C:nucleus"/>
    <property type="evidence" value="ECO:0007669"/>
    <property type="project" value="UniProtKB-SubCell"/>
</dbReference>
<feature type="compositionally biased region" description="Low complexity" evidence="9">
    <location>
        <begin position="221"/>
        <end position="241"/>
    </location>
</feature>
<organism evidence="11 12">
    <name type="scientific">Meganyctiphanes norvegica</name>
    <name type="common">Northern krill</name>
    <name type="synonym">Thysanopoda norvegica</name>
    <dbReference type="NCBI Taxonomy" id="48144"/>
    <lineage>
        <taxon>Eukaryota</taxon>
        <taxon>Metazoa</taxon>
        <taxon>Ecdysozoa</taxon>
        <taxon>Arthropoda</taxon>
        <taxon>Crustacea</taxon>
        <taxon>Multicrustacea</taxon>
        <taxon>Malacostraca</taxon>
        <taxon>Eumalacostraca</taxon>
        <taxon>Eucarida</taxon>
        <taxon>Euphausiacea</taxon>
        <taxon>Euphausiidae</taxon>
        <taxon>Meganyctiphanes</taxon>
    </lineage>
</organism>
<accession>A0AAV2R5S0</accession>
<dbReference type="AlphaFoldDB" id="A0AAV2R5S0"/>
<dbReference type="InterPro" id="IPR052002">
    <property type="entry name" value="Even-skipped_HD"/>
</dbReference>
<evidence type="ECO:0000256" key="4">
    <source>
        <dbReference type="ARBA" id="ARBA00023155"/>
    </source>
</evidence>
<evidence type="ECO:0000256" key="2">
    <source>
        <dbReference type="ARBA" id="ARBA00022473"/>
    </source>
</evidence>
<feature type="region of interest" description="Disordered" evidence="9">
    <location>
        <begin position="221"/>
        <end position="269"/>
    </location>
</feature>
<protein>
    <recommendedName>
        <fullName evidence="10">Homeobox domain-containing protein</fullName>
    </recommendedName>
</protein>
<keyword evidence="12" id="KW-1185">Reference proteome</keyword>
<dbReference type="Gene3D" id="1.10.10.60">
    <property type="entry name" value="Homeodomain-like"/>
    <property type="match status" value="1"/>
</dbReference>
<dbReference type="GO" id="GO:0000978">
    <property type="term" value="F:RNA polymerase II cis-regulatory region sequence-specific DNA binding"/>
    <property type="evidence" value="ECO:0007669"/>
    <property type="project" value="TreeGrafter"/>
</dbReference>
<dbReference type="InterPro" id="IPR017970">
    <property type="entry name" value="Homeobox_CS"/>
</dbReference>
<keyword evidence="4 7" id="KW-0371">Homeobox</keyword>
<gene>
    <name evidence="11" type="ORF">MNOR_LOCUS19543</name>
</gene>
<dbReference type="PROSITE" id="PS50071">
    <property type="entry name" value="HOMEOBOX_2"/>
    <property type="match status" value="1"/>
</dbReference>
<evidence type="ECO:0000256" key="3">
    <source>
        <dbReference type="ARBA" id="ARBA00023125"/>
    </source>
</evidence>
<dbReference type="InterPro" id="IPR001356">
    <property type="entry name" value="HD"/>
</dbReference>
<evidence type="ECO:0000256" key="8">
    <source>
        <dbReference type="RuleBase" id="RU000682"/>
    </source>
</evidence>
<proteinExistence type="inferred from homology"/>
<evidence type="ECO:0000256" key="5">
    <source>
        <dbReference type="ARBA" id="ARBA00023242"/>
    </source>
</evidence>
<dbReference type="CDD" id="cd00086">
    <property type="entry name" value="homeodomain"/>
    <property type="match status" value="1"/>
</dbReference>
<name>A0AAV2R5S0_MEGNR</name>
<dbReference type="PRINTS" id="PR00024">
    <property type="entry name" value="HOMEOBOX"/>
</dbReference>
<dbReference type="SMART" id="SM00389">
    <property type="entry name" value="HOX"/>
    <property type="match status" value="1"/>
</dbReference>
<reference evidence="11 12" key="1">
    <citation type="submission" date="2024-05" db="EMBL/GenBank/DDBJ databases">
        <authorList>
            <person name="Wallberg A."/>
        </authorList>
    </citation>
    <scope>NUCLEOTIDE SEQUENCE [LARGE SCALE GENOMIC DNA]</scope>
</reference>
<sequence length="269" mass="29222">MSSQDNADIRRYRTAFTREQIGRLEKEFIRENYVSRPRRCELAQELNLPESTIKVWFQNRRMKDKRQRLALAWPYADPALAAYLLHAAAASGLHHPYLPHTPMHPPTPWSTALAPHMPMPYSLPHTPSPISRFAPYPRPHPALLSPPYTRAGENHSSANVTPIMPTPVVPRPHLPACPGRESGKLGGDDCLCGLLYPSLALGAAAAPTTIPGLGSLNFTSPLGTTTTPGSPTGSSPDKSSSLFTPTGPDSPAGPTKPSLFQPYKDDLVS</sequence>
<keyword evidence="2" id="KW-0217">Developmental protein</keyword>
<comment type="similarity">
    <text evidence="6">Belongs to the even-skipped homeobox family.</text>
</comment>
<dbReference type="InterPro" id="IPR020479">
    <property type="entry name" value="HD_metazoa"/>
</dbReference>
<evidence type="ECO:0000256" key="1">
    <source>
        <dbReference type="ARBA" id="ARBA00004123"/>
    </source>
</evidence>
<evidence type="ECO:0000256" key="6">
    <source>
        <dbReference type="ARBA" id="ARBA00038449"/>
    </source>
</evidence>
<evidence type="ECO:0000256" key="7">
    <source>
        <dbReference type="PROSITE-ProRule" id="PRU00108"/>
    </source>
</evidence>
<comment type="caution">
    <text evidence="11">The sequence shown here is derived from an EMBL/GenBank/DDBJ whole genome shotgun (WGS) entry which is preliminary data.</text>
</comment>
<evidence type="ECO:0000259" key="10">
    <source>
        <dbReference type="PROSITE" id="PS50071"/>
    </source>
</evidence>